<feature type="compositionally biased region" description="Basic and acidic residues" evidence="1">
    <location>
        <begin position="136"/>
        <end position="149"/>
    </location>
</feature>
<feature type="non-terminal residue" evidence="2">
    <location>
        <position position="1"/>
    </location>
</feature>
<dbReference type="InterPro" id="IPR036514">
    <property type="entry name" value="SGNH_hydro_sf"/>
</dbReference>
<organism evidence="2">
    <name type="scientific">Graphocephala atropunctata</name>
    <dbReference type="NCBI Taxonomy" id="36148"/>
    <lineage>
        <taxon>Eukaryota</taxon>
        <taxon>Metazoa</taxon>
        <taxon>Ecdysozoa</taxon>
        <taxon>Arthropoda</taxon>
        <taxon>Hexapoda</taxon>
        <taxon>Insecta</taxon>
        <taxon>Pterygota</taxon>
        <taxon>Neoptera</taxon>
        <taxon>Paraneoptera</taxon>
        <taxon>Hemiptera</taxon>
        <taxon>Auchenorrhyncha</taxon>
        <taxon>Membracoidea</taxon>
        <taxon>Cicadellidae</taxon>
        <taxon>Cicadellinae</taxon>
        <taxon>Cicadellini</taxon>
        <taxon>Graphocephala</taxon>
    </lineage>
</organism>
<accession>A0A1B6MHL3</accession>
<dbReference type="SUPFAM" id="SSF52266">
    <property type="entry name" value="SGNH hydrolase"/>
    <property type="match status" value="1"/>
</dbReference>
<dbReference type="EMBL" id="GEBQ01004564">
    <property type="protein sequence ID" value="JAT35413.1"/>
    <property type="molecule type" value="Transcribed_RNA"/>
</dbReference>
<evidence type="ECO:0000256" key="1">
    <source>
        <dbReference type="SAM" id="MobiDB-lite"/>
    </source>
</evidence>
<reference evidence="2" key="1">
    <citation type="submission" date="2015-11" db="EMBL/GenBank/DDBJ databases">
        <title>De novo transcriptome assembly of four potential Pierce s Disease insect vectors from Arizona vineyards.</title>
        <authorList>
            <person name="Tassone E.E."/>
        </authorList>
    </citation>
    <scope>NUCLEOTIDE SEQUENCE</scope>
</reference>
<dbReference type="Gene3D" id="3.40.50.1110">
    <property type="entry name" value="SGNH hydrolase"/>
    <property type="match status" value="1"/>
</dbReference>
<name>A0A1B6MHL3_9HEMI</name>
<gene>
    <name evidence="2" type="ORF">g.53125</name>
</gene>
<proteinExistence type="predicted"/>
<protein>
    <submittedName>
        <fullName evidence="2">Uncharacterized protein</fullName>
    </submittedName>
</protein>
<feature type="region of interest" description="Disordered" evidence="1">
    <location>
        <begin position="116"/>
        <end position="204"/>
    </location>
</feature>
<feature type="non-terminal residue" evidence="2">
    <location>
        <position position="204"/>
    </location>
</feature>
<evidence type="ECO:0000313" key="2">
    <source>
        <dbReference type="EMBL" id="JAT35413.1"/>
    </source>
</evidence>
<dbReference type="AlphaFoldDB" id="A0A1B6MHL3"/>
<sequence length="204" mass="22697">ITFSGQIFLTPTLSLATMSELTLRNLKTNIILVEVPYRYDQPHLNNKIFDSNSRVRKVISSYKGDSKIYHLELNNVLTRRHYTRHGLHLNKKGKQLMGSKLSELILQVSASAQGKLQASSQLEPSEDGAVHSGYNGRDHSPRPGYRRDPILSSPDIIHLSSSFISSQTERRSPSMTMAPDMSMENFPPLPSSYVPVTAGGTTSL</sequence>